<comment type="caution">
    <text evidence="2">The sequence shown here is derived from an EMBL/GenBank/DDBJ whole genome shotgun (WGS) entry which is preliminary data.</text>
</comment>
<feature type="region of interest" description="Disordered" evidence="1">
    <location>
        <begin position="1"/>
        <end position="72"/>
    </location>
</feature>
<gene>
    <name evidence="2" type="ORF">ACFQEU_16250</name>
</gene>
<keyword evidence="3" id="KW-1185">Reference proteome</keyword>
<accession>A0ABD5SID4</accession>
<evidence type="ECO:0000256" key="1">
    <source>
        <dbReference type="SAM" id="MobiDB-lite"/>
    </source>
</evidence>
<dbReference type="EMBL" id="JBHSWW010000468">
    <property type="protein sequence ID" value="MFC6754998.1"/>
    <property type="molecule type" value="Genomic_DNA"/>
</dbReference>
<name>A0ABD5SID4_9EURY</name>
<evidence type="ECO:0000313" key="3">
    <source>
        <dbReference type="Proteomes" id="UP001596442"/>
    </source>
</evidence>
<sequence length="72" mass="7214">DRDGDDRRADGGDTSVPTDAAIEAAIPGDDPATVATGNPGADGEGRDDDTVGSDEHDGSGTTGAFERLRDAL</sequence>
<protein>
    <submittedName>
        <fullName evidence="2">Uncharacterized protein</fullName>
    </submittedName>
</protein>
<evidence type="ECO:0000313" key="2">
    <source>
        <dbReference type="EMBL" id="MFC6754998.1"/>
    </source>
</evidence>
<proteinExistence type="predicted"/>
<feature type="non-terminal residue" evidence="2">
    <location>
        <position position="1"/>
    </location>
</feature>
<dbReference type="Proteomes" id="UP001596442">
    <property type="component" value="Unassembled WGS sequence"/>
</dbReference>
<organism evidence="2 3">
    <name type="scientific">Halorubrum tibetense</name>
    <dbReference type="NCBI Taxonomy" id="175631"/>
    <lineage>
        <taxon>Archaea</taxon>
        <taxon>Methanobacteriati</taxon>
        <taxon>Methanobacteriota</taxon>
        <taxon>Stenosarchaea group</taxon>
        <taxon>Halobacteria</taxon>
        <taxon>Halobacteriales</taxon>
        <taxon>Haloferacaceae</taxon>
        <taxon>Halorubrum</taxon>
    </lineage>
</organism>
<reference evidence="2 3" key="1">
    <citation type="journal article" date="2019" name="Int. J. Syst. Evol. Microbiol.">
        <title>The Global Catalogue of Microorganisms (GCM) 10K type strain sequencing project: providing services to taxonomists for standard genome sequencing and annotation.</title>
        <authorList>
            <consortium name="The Broad Institute Genomics Platform"/>
            <consortium name="The Broad Institute Genome Sequencing Center for Infectious Disease"/>
            <person name="Wu L."/>
            <person name="Ma J."/>
        </authorList>
    </citation>
    <scope>NUCLEOTIDE SEQUENCE [LARGE SCALE GENOMIC DNA]</scope>
    <source>
        <strain evidence="2 3">CGMCC 1.3239</strain>
    </source>
</reference>
<dbReference type="AlphaFoldDB" id="A0ABD5SID4"/>
<feature type="compositionally biased region" description="Basic and acidic residues" evidence="1">
    <location>
        <begin position="1"/>
        <end position="11"/>
    </location>
</feature>